<evidence type="ECO:0000313" key="4">
    <source>
        <dbReference type="EMBL" id="SLM61494.1"/>
    </source>
</evidence>
<protein>
    <submittedName>
        <fullName evidence="4">MlaFEDCB phospholipid ABC transporter maintains OM lipid asymmetry</fullName>
    </submittedName>
</protein>
<dbReference type="GO" id="GO:0005543">
    <property type="term" value="F:phospholipid binding"/>
    <property type="evidence" value="ECO:0007669"/>
    <property type="project" value="TreeGrafter"/>
</dbReference>
<keyword evidence="2" id="KW-0472">Membrane</keyword>
<evidence type="ECO:0000259" key="3">
    <source>
        <dbReference type="Pfam" id="PF02470"/>
    </source>
</evidence>
<feature type="transmembrane region" description="Helical" evidence="2">
    <location>
        <begin position="6"/>
        <end position="26"/>
    </location>
</feature>
<proteinExistence type="predicted"/>
<dbReference type="PANTHER" id="PTHR33371:SF4">
    <property type="entry name" value="INTERMEMBRANE PHOSPHOLIPID TRANSPORT SYSTEM BINDING PROTEIN MLAD"/>
    <property type="match status" value="1"/>
</dbReference>
<name>A0A375A606_9GAMM</name>
<sequence>MQTKKHEIWVGVFMLIALFSIVFLCLKVADLKSLGQQQTYRLYATFDNIGGLKARSPVKIGGVVIGRVAAISLDTKTYLPRVAMDIDQRYNHIPDTSSLAVRTSGLLGEQYLALNIGFEDADMGTSILQDGGSIQDTKSAMVLEDLIGQFLYKSGGNNTDNAGQNNANQNNSSQNNGSQNNGSQHTDAVARPDSSGKPVTQQP</sequence>
<evidence type="ECO:0000256" key="1">
    <source>
        <dbReference type="SAM" id="MobiDB-lite"/>
    </source>
</evidence>
<keyword evidence="5" id="KW-1185">Reference proteome</keyword>
<feature type="compositionally biased region" description="Low complexity" evidence="1">
    <location>
        <begin position="157"/>
        <end position="184"/>
    </location>
</feature>
<evidence type="ECO:0000256" key="2">
    <source>
        <dbReference type="SAM" id="Phobius"/>
    </source>
</evidence>
<organism evidence="4 5">
    <name type="scientific">Dickeya aquatica</name>
    <dbReference type="NCBI Taxonomy" id="1401087"/>
    <lineage>
        <taxon>Bacteria</taxon>
        <taxon>Pseudomonadati</taxon>
        <taxon>Pseudomonadota</taxon>
        <taxon>Gammaproteobacteria</taxon>
        <taxon>Enterobacterales</taxon>
        <taxon>Pectobacteriaceae</taxon>
        <taxon>Dickeya</taxon>
    </lineage>
</organism>
<evidence type="ECO:0000313" key="5">
    <source>
        <dbReference type="Proteomes" id="UP000294820"/>
    </source>
</evidence>
<dbReference type="PANTHER" id="PTHR33371">
    <property type="entry name" value="INTERMEMBRANE PHOSPHOLIPID TRANSPORT SYSTEM BINDING PROTEIN MLAD-RELATED"/>
    <property type="match status" value="1"/>
</dbReference>
<dbReference type="InterPro" id="IPR030970">
    <property type="entry name" value="ABC_MlaD"/>
</dbReference>
<dbReference type="GO" id="GO:0005548">
    <property type="term" value="F:phospholipid transporter activity"/>
    <property type="evidence" value="ECO:0007669"/>
    <property type="project" value="TreeGrafter"/>
</dbReference>
<dbReference type="RefSeq" id="WP_035339451.1">
    <property type="nucleotide sequence ID" value="NZ_LT615367.1"/>
</dbReference>
<accession>A0A375A606</accession>
<dbReference type="NCBIfam" id="TIGR04430">
    <property type="entry name" value="OM_asym_MlaD"/>
    <property type="match status" value="1"/>
</dbReference>
<feature type="domain" description="Mce/MlaD" evidence="3">
    <location>
        <begin position="38"/>
        <end position="115"/>
    </location>
</feature>
<keyword evidence="2" id="KW-1133">Transmembrane helix</keyword>
<gene>
    <name evidence="4" type="primary">mlaD</name>
    <name evidence="4" type="ORF">DAQ1742_00390</name>
</gene>
<dbReference type="EMBL" id="LT615367">
    <property type="protein sequence ID" value="SLM61494.1"/>
    <property type="molecule type" value="Genomic_DNA"/>
</dbReference>
<dbReference type="KEGG" id="daq:DAQ1742_00390"/>
<dbReference type="Pfam" id="PF02470">
    <property type="entry name" value="MlaD"/>
    <property type="match status" value="1"/>
</dbReference>
<feature type="region of interest" description="Disordered" evidence="1">
    <location>
        <begin position="157"/>
        <end position="203"/>
    </location>
</feature>
<dbReference type="Proteomes" id="UP000294820">
    <property type="component" value="Chromosome 1"/>
</dbReference>
<keyword evidence="2" id="KW-0812">Transmembrane</keyword>
<dbReference type="InterPro" id="IPR003399">
    <property type="entry name" value="Mce/MlaD"/>
</dbReference>
<reference evidence="4 5" key="1">
    <citation type="submission" date="2016-09" db="EMBL/GenBank/DDBJ databases">
        <authorList>
            <person name="Reverchon S."/>
            <person name="Nasser W."/>
            <person name="Leonard S."/>
            <person name="Brochier C."/>
            <person name="Duprey A."/>
        </authorList>
    </citation>
    <scope>NUCLEOTIDE SEQUENCE [LARGE SCALE GENOMIC DNA]</scope>
    <source>
        <strain evidence="4 5">174/2</strain>
    </source>
</reference>
<dbReference type="InterPro" id="IPR052336">
    <property type="entry name" value="MlaD_Phospholipid_Transporter"/>
</dbReference>
<dbReference type="AlphaFoldDB" id="A0A375A606"/>